<evidence type="ECO:0000256" key="3">
    <source>
        <dbReference type="ARBA" id="ARBA00023163"/>
    </source>
</evidence>
<keyword evidence="1" id="KW-0805">Transcription regulation</keyword>
<dbReference type="GO" id="GO:0003700">
    <property type="term" value="F:DNA-binding transcription factor activity"/>
    <property type="evidence" value="ECO:0007669"/>
    <property type="project" value="TreeGrafter"/>
</dbReference>
<name>A0A930Y7P3_9ACTN</name>
<dbReference type="PANTHER" id="PTHR30055:SF234">
    <property type="entry name" value="HTH-TYPE TRANSCRIPTIONAL REGULATOR BETI"/>
    <property type="match status" value="1"/>
</dbReference>
<keyword evidence="7" id="KW-1185">Reference proteome</keyword>
<keyword evidence="2 4" id="KW-0238">DNA-binding</keyword>
<evidence type="ECO:0000256" key="4">
    <source>
        <dbReference type="PROSITE-ProRule" id="PRU00335"/>
    </source>
</evidence>
<feature type="domain" description="HTH tetR-type" evidence="5">
    <location>
        <begin position="1"/>
        <end position="59"/>
    </location>
</feature>
<proteinExistence type="predicted"/>
<dbReference type="PROSITE" id="PS50977">
    <property type="entry name" value="HTH_TETR_2"/>
    <property type="match status" value="1"/>
</dbReference>
<dbReference type="AlphaFoldDB" id="A0A930Y7P3"/>
<evidence type="ECO:0000256" key="1">
    <source>
        <dbReference type="ARBA" id="ARBA00023015"/>
    </source>
</evidence>
<dbReference type="Proteomes" id="UP000656804">
    <property type="component" value="Unassembled WGS sequence"/>
</dbReference>
<gene>
    <name evidence="6" type="ORF">ISG29_18300</name>
</gene>
<dbReference type="Gene3D" id="1.10.357.10">
    <property type="entry name" value="Tetracycline Repressor, domain 2"/>
    <property type="match status" value="1"/>
</dbReference>
<dbReference type="SUPFAM" id="SSF48498">
    <property type="entry name" value="Tetracyclin repressor-like, C-terminal domain"/>
    <property type="match status" value="1"/>
</dbReference>
<evidence type="ECO:0000313" key="6">
    <source>
        <dbReference type="EMBL" id="MBF4163640.1"/>
    </source>
</evidence>
<organism evidence="6 7">
    <name type="scientific">Nocardioides acrostichi</name>
    <dbReference type="NCBI Taxonomy" id="2784339"/>
    <lineage>
        <taxon>Bacteria</taxon>
        <taxon>Bacillati</taxon>
        <taxon>Actinomycetota</taxon>
        <taxon>Actinomycetes</taxon>
        <taxon>Propionibacteriales</taxon>
        <taxon>Nocardioidaceae</taxon>
        <taxon>Nocardioides</taxon>
    </lineage>
</organism>
<comment type="caution">
    <text evidence="6">The sequence shown here is derived from an EMBL/GenBank/DDBJ whole genome shotgun (WGS) entry which is preliminary data.</text>
</comment>
<dbReference type="InterPro" id="IPR050109">
    <property type="entry name" value="HTH-type_TetR-like_transc_reg"/>
</dbReference>
<dbReference type="PANTHER" id="PTHR30055">
    <property type="entry name" value="HTH-TYPE TRANSCRIPTIONAL REGULATOR RUTR"/>
    <property type="match status" value="1"/>
</dbReference>
<evidence type="ECO:0000259" key="5">
    <source>
        <dbReference type="PROSITE" id="PS50977"/>
    </source>
</evidence>
<dbReference type="InterPro" id="IPR009057">
    <property type="entry name" value="Homeodomain-like_sf"/>
</dbReference>
<keyword evidence="3" id="KW-0804">Transcription</keyword>
<reference evidence="6" key="1">
    <citation type="submission" date="2020-11" db="EMBL/GenBank/DDBJ databases">
        <title>Nocardioides sp. CBS4Y-1, whole genome shotgun sequence.</title>
        <authorList>
            <person name="Tuo L."/>
        </authorList>
    </citation>
    <scope>NUCLEOTIDE SEQUENCE</scope>
    <source>
        <strain evidence="6">CBS4Y-1</strain>
    </source>
</reference>
<sequence>MRESVIAAAGELLREGGARAVTTRAVADRAGVQAPTIYRLFGDKDGLLDALAEEAVIALLEAKQGSRAAPSEDGDPSDPVEALRAAWRSHVAFGLANPDLYVLMSQPRPGGPSPAMLRGIEQLQGHIRACAVAGRLAVSERRATEIIHAAGHGVVLALIGQVATQRDLALSDTMLEGVISMVVTDTPGSHAHAPAGALSALVHVHTMVDELDPLSRAERSLLAEWLARSIDHLQ</sequence>
<dbReference type="PRINTS" id="PR00455">
    <property type="entry name" value="HTHTETR"/>
</dbReference>
<dbReference type="SUPFAM" id="SSF46689">
    <property type="entry name" value="Homeodomain-like"/>
    <property type="match status" value="1"/>
</dbReference>
<dbReference type="EMBL" id="JADIVZ010000013">
    <property type="protein sequence ID" value="MBF4163640.1"/>
    <property type="molecule type" value="Genomic_DNA"/>
</dbReference>
<dbReference type="Pfam" id="PF00440">
    <property type="entry name" value="TetR_N"/>
    <property type="match status" value="1"/>
</dbReference>
<dbReference type="GO" id="GO:0000976">
    <property type="term" value="F:transcription cis-regulatory region binding"/>
    <property type="evidence" value="ECO:0007669"/>
    <property type="project" value="TreeGrafter"/>
</dbReference>
<accession>A0A930Y7P3</accession>
<evidence type="ECO:0000313" key="7">
    <source>
        <dbReference type="Proteomes" id="UP000656804"/>
    </source>
</evidence>
<dbReference type="InterPro" id="IPR001647">
    <property type="entry name" value="HTH_TetR"/>
</dbReference>
<evidence type="ECO:0000256" key="2">
    <source>
        <dbReference type="ARBA" id="ARBA00023125"/>
    </source>
</evidence>
<dbReference type="InterPro" id="IPR036271">
    <property type="entry name" value="Tet_transcr_reg_TetR-rel_C_sf"/>
</dbReference>
<feature type="DNA-binding region" description="H-T-H motif" evidence="4">
    <location>
        <begin position="22"/>
        <end position="41"/>
    </location>
</feature>
<protein>
    <submittedName>
        <fullName evidence="6">TetR/AcrR family transcriptional regulator</fullName>
    </submittedName>
</protein>